<dbReference type="RefSeq" id="WP_284342281.1">
    <property type="nucleotide sequence ID" value="NZ_BSNS01000022.1"/>
</dbReference>
<sequence>MYSSRTVTVAIARPLQRVYEFLAEPRNLPRWASGPLVNYHQVSAHEWQADGPVRIQFTPVNRFGVIDFSITPSSMLSQMTPARVYANGEGAEVAITLFQREAITNEQFASDCAWMEADLQVLKTYLESLEP</sequence>
<organism evidence="1 2">
    <name type="scientific">Devosia nitrariae</name>
    <dbReference type="NCBI Taxonomy" id="2071872"/>
    <lineage>
        <taxon>Bacteria</taxon>
        <taxon>Pseudomonadati</taxon>
        <taxon>Pseudomonadota</taxon>
        <taxon>Alphaproteobacteria</taxon>
        <taxon>Hyphomicrobiales</taxon>
        <taxon>Devosiaceae</taxon>
        <taxon>Devosia</taxon>
    </lineage>
</organism>
<dbReference type="EMBL" id="BSNS01000022">
    <property type="protein sequence ID" value="GLQ56893.1"/>
    <property type="molecule type" value="Genomic_DNA"/>
</dbReference>
<dbReference type="Gene3D" id="3.30.530.20">
    <property type="match status" value="1"/>
</dbReference>
<dbReference type="InterPro" id="IPR023393">
    <property type="entry name" value="START-like_dom_sf"/>
</dbReference>
<keyword evidence="2" id="KW-1185">Reference proteome</keyword>
<reference evidence="2" key="1">
    <citation type="journal article" date="2019" name="Int. J. Syst. Evol. Microbiol.">
        <title>The Global Catalogue of Microorganisms (GCM) 10K type strain sequencing project: providing services to taxonomists for standard genome sequencing and annotation.</title>
        <authorList>
            <consortium name="The Broad Institute Genomics Platform"/>
            <consortium name="The Broad Institute Genome Sequencing Center for Infectious Disease"/>
            <person name="Wu L."/>
            <person name="Ma J."/>
        </authorList>
    </citation>
    <scope>NUCLEOTIDE SEQUENCE [LARGE SCALE GENOMIC DNA]</scope>
    <source>
        <strain evidence="2">NBRC 112416</strain>
    </source>
</reference>
<dbReference type="SUPFAM" id="SSF55961">
    <property type="entry name" value="Bet v1-like"/>
    <property type="match status" value="1"/>
</dbReference>
<name>A0ABQ5WA16_9HYPH</name>
<evidence type="ECO:0000313" key="2">
    <source>
        <dbReference type="Proteomes" id="UP001156691"/>
    </source>
</evidence>
<evidence type="ECO:0000313" key="1">
    <source>
        <dbReference type="EMBL" id="GLQ56893.1"/>
    </source>
</evidence>
<gene>
    <name evidence="1" type="ORF">GCM10010862_41520</name>
</gene>
<protein>
    <submittedName>
        <fullName evidence="1">Polyketide cyclase</fullName>
    </submittedName>
</protein>
<dbReference type="Proteomes" id="UP001156691">
    <property type="component" value="Unassembled WGS sequence"/>
</dbReference>
<comment type="caution">
    <text evidence="1">The sequence shown here is derived from an EMBL/GenBank/DDBJ whole genome shotgun (WGS) entry which is preliminary data.</text>
</comment>
<accession>A0ABQ5WA16</accession>
<proteinExistence type="predicted"/>